<feature type="chain" id="PRO_5026728209" evidence="2">
    <location>
        <begin position="20"/>
        <end position="340"/>
    </location>
</feature>
<accession>A0A6P2DLJ0</accession>
<feature type="compositionally biased region" description="Basic and acidic residues" evidence="1">
    <location>
        <begin position="27"/>
        <end position="51"/>
    </location>
</feature>
<keyword evidence="4" id="KW-1185">Reference proteome</keyword>
<sequence>MLRVCSLSLLIAFAALALACGVPAKSDPNKGGDEKREDARTSEAERPAKPNIEDPFEAILEEIRADAAGAMKRHKGKTVTVKGQVHSADWVDKKSAGPHVIMRVGSEKNVVAAFFGRGQVERVLALKPGQEVQIIGRLFNGSCDQNGGVTVAIDGCELAQEKSGEVTPTPSKPPTSTQSEPLPPPEEFINTAPKGFTSEWVRIGKTRTRVVGAAVTRPKLFDLKQRESTSPEPVLLVWVETQAVHPGAPELRRWIGALESAATLVAGKKEVKPIRFPGAVAAGQISGTVRLDPSKEPTVDVLAFEVPVNGTGDLLLKLSGAHLNEPGTFEHTIPASVWKK</sequence>
<gene>
    <name evidence="3" type="ORF">SOIL9_78270</name>
</gene>
<keyword evidence="2" id="KW-0732">Signal</keyword>
<protein>
    <submittedName>
        <fullName evidence="3">: tRNA_anti-like</fullName>
    </submittedName>
</protein>
<reference evidence="3 4" key="1">
    <citation type="submission" date="2019-05" db="EMBL/GenBank/DDBJ databases">
        <authorList>
            <consortium name="Science for Life Laboratories"/>
        </authorList>
    </citation>
    <scope>NUCLEOTIDE SEQUENCE [LARGE SCALE GENOMIC DNA]</scope>
    <source>
        <strain evidence="3">Soil9</strain>
    </source>
</reference>
<dbReference type="Proteomes" id="UP000464178">
    <property type="component" value="Chromosome"/>
</dbReference>
<dbReference type="EMBL" id="LR593886">
    <property type="protein sequence ID" value="VTS01506.1"/>
    <property type="molecule type" value="Genomic_DNA"/>
</dbReference>
<organism evidence="3 4">
    <name type="scientific">Gemmata massiliana</name>
    <dbReference type="NCBI Taxonomy" id="1210884"/>
    <lineage>
        <taxon>Bacteria</taxon>
        <taxon>Pseudomonadati</taxon>
        <taxon>Planctomycetota</taxon>
        <taxon>Planctomycetia</taxon>
        <taxon>Gemmatales</taxon>
        <taxon>Gemmataceae</taxon>
        <taxon>Gemmata</taxon>
    </lineage>
</organism>
<feature type="signal peptide" evidence="2">
    <location>
        <begin position="1"/>
        <end position="19"/>
    </location>
</feature>
<proteinExistence type="predicted"/>
<evidence type="ECO:0000313" key="3">
    <source>
        <dbReference type="EMBL" id="VTS01506.1"/>
    </source>
</evidence>
<feature type="region of interest" description="Disordered" evidence="1">
    <location>
        <begin position="160"/>
        <end position="192"/>
    </location>
</feature>
<dbReference type="RefSeq" id="WP_162672468.1">
    <property type="nucleotide sequence ID" value="NZ_LR593886.1"/>
</dbReference>
<name>A0A6P2DLJ0_9BACT</name>
<dbReference type="KEGG" id="gms:SOIL9_78270"/>
<feature type="region of interest" description="Disordered" evidence="1">
    <location>
        <begin position="24"/>
        <end position="51"/>
    </location>
</feature>
<dbReference type="PROSITE" id="PS51257">
    <property type="entry name" value="PROKAR_LIPOPROTEIN"/>
    <property type="match status" value="1"/>
</dbReference>
<evidence type="ECO:0000313" key="4">
    <source>
        <dbReference type="Proteomes" id="UP000464178"/>
    </source>
</evidence>
<evidence type="ECO:0000256" key="1">
    <source>
        <dbReference type="SAM" id="MobiDB-lite"/>
    </source>
</evidence>
<evidence type="ECO:0000256" key="2">
    <source>
        <dbReference type="SAM" id="SignalP"/>
    </source>
</evidence>
<dbReference type="AlphaFoldDB" id="A0A6P2DLJ0"/>